<dbReference type="GO" id="GO:0006307">
    <property type="term" value="P:DNA alkylation repair"/>
    <property type="evidence" value="ECO:0007669"/>
    <property type="project" value="InterPro"/>
</dbReference>
<evidence type="ECO:0000256" key="6">
    <source>
        <dbReference type="ARBA" id="ARBA00023002"/>
    </source>
</evidence>
<dbReference type="Proteomes" id="UP000304912">
    <property type="component" value="Chromosome"/>
</dbReference>
<keyword evidence="11" id="KW-1185">Reference proteome</keyword>
<evidence type="ECO:0000256" key="1">
    <source>
        <dbReference type="ARBA" id="ARBA00001954"/>
    </source>
</evidence>
<dbReference type="PANTHER" id="PTHR31212">
    <property type="entry name" value="ALPHA-KETOGLUTARATE-DEPENDENT DIOXYGENASE ALKB HOMOLOG 3"/>
    <property type="match status" value="1"/>
</dbReference>
<dbReference type="GO" id="GO:0016787">
    <property type="term" value="F:hydrolase activity"/>
    <property type="evidence" value="ECO:0007669"/>
    <property type="project" value="UniProtKB-ARBA"/>
</dbReference>
<dbReference type="InterPro" id="IPR037151">
    <property type="entry name" value="AlkB-like_sf"/>
</dbReference>
<dbReference type="GO" id="GO:0046872">
    <property type="term" value="F:metal ion binding"/>
    <property type="evidence" value="ECO:0007669"/>
    <property type="project" value="UniProtKB-KW"/>
</dbReference>
<dbReference type="PROSITE" id="PS51471">
    <property type="entry name" value="FE2OG_OXY"/>
    <property type="match status" value="1"/>
</dbReference>
<dbReference type="Gene3D" id="2.60.120.590">
    <property type="entry name" value="Alpha-ketoglutarate-dependent dioxygenase AlkB-like"/>
    <property type="match status" value="1"/>
</dbReference>
<proteinExistence type="predicted"/>
<dbReference type="GO" id="GO:0140097">
    <property type="term" value="F:catalytic activity, acting on DNA"/>
    <property type="evidence" value="ECO:0007669"/>
    <property type="project" value="UniProtKB-ARBA"/>
</dbReference>
<keyword evidence="8" id="KW-0234">DNA repair</keyword>
<reference evidence="10 11" key="1">
    <citation type="submission" date="2019-04" db="EMBL/GenBank/DDBJ databases">
        <title>Salinimonas iocasae sp. nov., a halophilic bacterium isolated from the outer tube casing of tubeworms in Okinawa Trough.</title>
        <authorList>
            <person name="Zhang H."/>
            <person name="Wang H."/>
            <person name="Li C."/>
        </authorList>
    </citation>
    <scope>NUCLEOTIDE SEQUENCE [LARGE SCALE GENOMIC DNA]</scope>
    <source>
        <strain evidence="10 11">KX18D6</strain>
    </source>
</reference>
<evidence type="ECO:0000256" key="5">
    <source>
        <dbReference type="ARBA" id="ARBA00022964"/>
    </source>
</evidence>
<sequence>MQPDLFDNSSAVQPQILPLPDADVTYYPGWLSADQASVIKQQLEGELDWHQDTIKIYGKLVKIPRLQAWHGDPDAQYSYSGLSMTPAPWTTTLSDLRQQLAKQCQAAFNSVLANWYRHGQDSMGMHADDEPELGKHPVIASVTLGQARPFVLMHKQSKSKSKVMLEHGSLLVMKGTTQQFYQHGIAKTARQIDDRINLTYRYIHSSIKSNNA</sequence>
<accession>A0A5B7YFS8</accession>
<dbReference type="AlphaFoldDB" id="A0A5B7YFS8"/>
<evidence type="ECO:0000256" key="2">
    <source>
        <dbReference type="ARBA" id="ARBA00022723"/>
    </source>
</evidence>
<gene>
    <name evidence="10" type="ORF">FBQ74_14500</name>
</gene>
<comment type="cofactor">
    <cofactor evidence="1">
        <name>Fe(2+)</name>
        <dbReference type="ChEBI" id="CHEBI:29033"/>
    </cofactor>
</comment>
<organism evidence="10 11">
    <name type="scientific">Salinimonas iocasae</name>
    <dbReference type="NCBI Taxonomy" id="2572577"/>
    <lineage>
        <taxon>Bacteria</taxon>
        <taxon>Pseudomonadati</taxon>
        <taxon>Pseudomonadota</taxon>
        <taxon>Gammaproteobacteria</taxon>
        <taxon>Alteromonadales</taxon>
        <taxon>Alteromonadaceae</taxon>
        <taxon>Alteromonas/Salinimonas group</taxon>
        <taxon>Salinimonas</taxon>
    </lineage>
</organism>
<protein>
    <submittedName>
        <fullName evidence="10">Alpha-ketoglutarate-dependent dioxygenase AlkB</fullName>
    </submittedName>
</protein>
<dbReference type="PANTHER" id="PTHR31212:SF4">
    <property type="entry name" value="ALPHA-KETOGLUTARATE-DEPENDENT DIOXYGENASE ALKB HOMOLOG 3"/>
    <property type="match status" value="1"/>
</dbReference>
<evidence type="ECO:0000256" key="8">
    <source>
        <dbReference type="ARBA" id="ARBA00023204"/>
    </source>
</evidence>
<dbReference type="FunFam" id="2.60.120.590:FF:000004">
    <property type="entry name" value="DNA oxidative demethylase ALKBH2"/>
    <property type="match status" value="1"/>
</dbReference>
<dbReference type="GO" id="GO:0016705">
    <property type="term" value="F:oxidoreductase activity, acting on paired donors, with incorporation or reduction of molecular oxygen"/>
    <property type="evidence" value="ECO:0007669"/>
    <property type="project" value="UniProtKB-ARBA"/>
</dbReference>
<keyword evidence="4" id="KW-0460">Magnesium</keyword>
<dbReference type="GO" id="GO:0032451">
    <property type="term" value="F:demethylase activity"/>
    <property type="evidence" value="ECO:0007669"/>
    <property type="project" value="UniProtKB-ARBA"/>
</dbReference>
<feature type="domain" description="Fe2OG dioxygenase" evidence="9">
    <location>
        <begin position="107"/>
        <end position="204"/>
    </location>
</feature>
<keyword evidence="5 10" id="KW-0223">Dioxygenase</keyword>
<dbReference type="InterPro" id="IPR005123">
    <property type="entry name" value="Oxoglu/Fe-dep_dioxygenase_dom"/>
</dbReference>
<keyword evidence="3" id="KW-0227">DNA damage</keyword>
<evidence type="ECO:0000256" key="4">
    <source>
        <dbReference type="ARBA" id="ARBA00022842"/>
    </source>
</evidence>
<evidence type="ECO:0000259" key="9">
    <source>
        <dbReference type="PROSITE" id="PS51471"/>
    </source>
</evidence>
<dbReference type="GO" id="GO:0051213">
    <property type="term" value="F:dioxygenase activity"/>
    <property type="evidence" value="ECO:0007669"/>
    <property type="project" value="UniProtKB-KW"/>
</dbReference>
<name>A0A5B7YFS8_9ALTE</name>
<evidence type="ECO:0000313" key="10">
    <source>
        <dbReference type="EMBL" id="QCZ94602.1"/>
    </source>
</evidence>
<dbReference type="KEGG" id="salk:FBQ74_14500"/>
<evidence type="ECO:0000313" key="11">
    <source>
        <dbReference type="Proteomes" id="UP000304912"/>
    </source>
</evidence>
<keyword evidence="6" id="KW-0560">Oxidoreductase</keyword>
<evidence type="ECO:0000256" key="7">
    <source>
        <dbReference type="ARBA" id="ARBA00023004"/>
    </source>
</evidence>
<keyword evidence="2" id="KW-0479">Metal-binding</keyword>
<dbReference type="EMBL" id="CP039852">
    <property type="protein sequence ID" value="QCZ94602.1"/>
    <property type="molecule type" value="Genomic_DNA"/>
</dbReference>
<dbReference type="InterPro" id="IPR027450">
    <property type="entry name" value="AlkB-like"/>
</dbReference>
<keyword evidence="7" id="KW-0408">Iron</keyword>
<dbReference type="Pfam" id="PF13532">
    <property type="entry name" value="2OG-FeII_Oxy_2"/>
    <property type="match status" value="1"/>
</dbReference>
<dbReference type="RefSeq" id="WP_139757339.1">
    <property type="nucleotide sequence ID" value="NZ_CP039852.1"/>
</dbReference>
<evidence type="ECO:0000256" key="3">
    <source>
        <dbReference type="ARBA" id="ARBA00022763"/>
    </source>
</evidence>
<dbReference type="OrthoDB" id="190276at2"/>
<dbReference type="InterPro" id="IPR032854">
    <property type="entry name" value="ALKBH3"/>
</dbReference>
<dbReference type="SUPFAM" id="SSF51197">
    <property type="entry name" value="Clavaminate synthase-like"/>
    <property type="match status" value="1"/>
</dbReference>